<dbReference type="RefSeq" id="XP_024347660.1">
    <property type="nucleotide sequence ID" value="XM_024497935.1"/>
</dbReference>
<organism evidence="1 2">
    <name type="scientific">Echinococcus granulosus</name>
    <name type="common">Hydatid tapeworm</name>
    <dbReference type="NCBI Taxonomy" id="6210"/>
    <lineage>
        <taxon>Eukaryota</taxon>
        <taxon>Metazoa</taxon>
        <taxon>Spiralia</taxon>
        <taxon>Lophotrochozoa</taxon>
        <taxon>Platyhelminthes</taxon>
        <taxon>Cestoda</taxon>
        <taxon>Eucestoda</taxon>
        <taxon>Cyclophyllidea</taxon>
        <taxon>Taeniidae</taxon>
        <taxon>Echinococcus</taxon>
        <taxon>Echinococcus granulosus group</taxon>
    </lineage>
</organism>
<evidence type="ECO:0000313" key="2">
    <source>
        <dbReference type="Proteomes" id="UP000019149"/>
    </source>
</evidence>
<proteinExistence type="predicted"/>
<name>W6USV0_ECHGR</name>
<keyword evidence="2" id="KW-1185">Reference proteome</keyword>
<dbReference type="Proteomes" id="UP000019149">
    <property type="component" value="Unassembled WGS sequence"/>
</dbReference>
<dbReference type="GeneID" id="36344401"/>
<gene>
    <name evidence="1" type="ORF">EGR_08686</name>
</gene>
<accession>W6USV0</accession>
<dbReference type="AlphaFoldDB" id="W6USV0"/>
<dbReference type="KEGG" id="egl:EGR_08686"/>
<evidence type="ECO:0000313" key="1">
    <source>
        <dbReference type="EMBL" id="EUB56464.1"/>
    </source>
</evidence>
<comment type="caution">
    <text evidence="1">The sequence shown here is derived from an EMBL/GenBank/DDBJ whole genome shotgun (WGS) entry which is preliminary data.</text>
</comment>
<dbReference type="EMBL" id="APAU02000115">
    <property type="protein sequence ID" value="EUB56464.1"/>
    <property type="molecule type" value="Genomic_DNA"/>
</dbReference>
<protein>
    <submittedName>
        <fullName evidence="1">Uncharacterized protein</fullName>
    </submittedName>
</protein>
<dbReference type="CTD" id="36344401"/>
<reference evidence="1 2" key="1">
    <citation type="journal article" date="2013" name="Nat. Genet.">
        <title>The genome of the hydatid tapeworm Echinococcus granulosus.</title>
        <authorList>
            <person name="Zheng H."/>
            <person name="Zhang W."/>
            <person name="Zhang L."/>
            <person name="Zhang Z."/>
            <person name="Li J."/>
            <person name="Lu G."/>
            <person name="Zhu Y."/>
            <person name="Wang Y."/>
            <person name="Huang Y."/>
            <person name="Liu J."/>
            <person name="Kang H."/>
            <person name="Chen J."/>
            <person name="Wang L."/>
            <person name="Chen A."/>
            <person name="Yu S."/>
            <person name="Gao Z."/>
            <person name="Jin L."/>
            <person name="Gu W."/>
            <person name="Wang Z."/>
            <person name="Zhao L."/>
            <person name="Shi B."/>
            <person name="Wen H."/>
            <person name="Lin R."/>
            <person name="Jones M.K."/>
            <person name="Brejova B."/>
            <person name="Vinar T."/>
            <person name="Zhao G."/>
            <person name="McManus D.P."/>
            <person name="Chen Z."/>
            <person name="Zhou Y."/>
            <person name="Wang S."/>
        </authorList>
    </citation>
    <scope>NUCLEOTIDE SEQUENCE [LARGE SCALE GENOMIC DNA]</scope>
</reference>
<sequence>MLTWKNSFKHISNRRNDGKRPFGLILRTAFNDGRVSMDLSTSLGQNRLSFIVKRVILAVNSAWCKFDCFLANNDHFHIILLSLMPVPVIFEGSLSGSQSPLMWVVVGGTLREKISTRRLFFRLGFQSFAKMWACYATRNQIVFKHKRNGQFVSLNFKWNNNLTSFSGVLVLLVYKVFDNYFWMCIYKSHERGQRLPFGCLIFVKDLEFARF</sequence>